<evidence type="ECO:0000313" key="3">
    <source>
        <dbReference type="Proteomes" id="UP000230423"/>
    </source>
</evidence>
<dbReference type="SUPFAM" id="SSF56436">
    <property type="entry name" value="C-type lectin-like"/>
    <property type="match status" value="1"/>
</dbReference>
<dbReference type="InterPro" id="IPR016186">
    <property type="entry name" value="C-type_lectin-like/link_sf"/>
</dbReference>
<dbReference type="SMART" id="SM00604">
    <property type="entry name" value="MD"/>
    <property type="match status" value="1"/>
</dbReference>
<dbReference type="PANTHER" id="PTHR47324:SF1">
    <property type="entry name" value="EGF-LIKE DOMAIN-CONTAINING PROTEIN-RELATED"/>
    <property type="match status" value="1"/>
</dbReference>
<dbReference type="Gene3D" id="3.10.100.10">
    <property type="entry name" value="Mannose-Binding Protein A, subunit A"/>
    <property type="match status" value="1"/>
</dbReference>
<reference evidence="2 3" key="1">
    <citation type="submission" date="2015-09" db="EMBL/GenBank/DDBJ databases">
        <title>Draft genome of the parasitic nematode Teladorsagia circumcincta isolate WARC Sus (inbred).</title>
        <authorList>
            <person name="Mitreva M."/>
        </authorList>
    </citation>
    <scope>NUCLEOTIDE SEQUENCE [LARGE SCALE GENOMIC DNA]</scope>
    <source>
        <strain evidence="2 3">S</strain>
    </source>
</reference>
<keyword evidence="3" id="KW-1185">Reference proteome</keyword>
<dbReference type="SMART" id="SM00034">
    <property type="entry name" value="CLECT"/>
    <property type="match status" value="1"/>
</dbReference>
<organism evidence="2 3">
    <name type="scientific">Teladorsagia circumcincta</name>
    <name type="common">Brown stomach worm</name>
    <name type="synonym">Ostertagia circumcincta</name>
    <dbReference type="NCBI Taxonomy" id="45464"/>
    <lineage>
        <taxon>Eukaryota</taxon>
        <taxon>Metazoa</taxon>
        <taxon>Ecdysozoa</taxon>
        <taxon>Nematoda</taxon>
        <taxon>Chromadorea</taxon>
        <taxon>Rhabditida</taxon>
        <taxon>Rhabditina</taxon>
        <taxon>Rhabditomorpha</taxon>
        <taxon>Strongyloidea</taxon>
        <taxon>Trichostrongylidae</taxon>
        <taxon>Teladorsagia</taxon>
    </lineage>
</organism>
<dbReference type="InterPro" id="IPR006582">
    <property type="entry name" value="MD_domain"/>
</dbReference>
<sequence>VFFPVDAYTQAIQISASGYQKTLHIYDPRGYEVESFNLVHDAFSGWDIVDIRRDCDDGWEKVGQHCIQFVAKKKNYTDAQAYCHAAGGNLIDDLGDEKHHFLHSMAHDYSFWIGMHNNGSMYLWDRPNGIAPLPLTQDQQFWKGGGVAPPYDPNAACVYWNGDLIGDNTWNTGACGRKLPFVCERHQYDENHPPSVFGDDDLPPGKWSLSLSVDPLSGQPEMCSISVQMQSSLQMIAGFTTDVTSNYPNVEPDVDSEMNRIIAYVNPATNHRDIARKLTHAVQFDAHDGLFLEVCEISGF</sequence>
<accession>A0A2G9UDI6</accession>
<feature type="non-terminal residue" evidence="2">
    <location>
        <position position="1"/>
    </location>
</feature>
<dbReference type="InterPro" id="IPR016187">
    <property type="entry name" value="CTDL_fold"/>
</dbReference>
<name>A0A2G9UDI6_TELCI</name>
<dbReference type="PROSITE" id="PS50041">
    <property type="entry name" value="C_TYPE_LECTIN_2"/>
    <property type="match status" value="1"/>
</dbReference>
<dbReference type="InterPro" id="IPR053295">
    <property type="entry name" value="Innate_immunity_reg"/>
</dbReference>
<evidence type="ECO:0000259" key="1">
    <source>
        <dbReference type="PROSITE" id="PS50041"/>
    </source>
</evidence>
<dbReference type="CDD" id="cd00037">
    <property type="entry name" value="CLECT"/>
    <property type="match status" value="1"/>
</dbReference>
<dbReference type="EMBL" id="KZ347161">
    <property type="protein sequence ID" value="PIO68297.1"/>
    <property type="molecule type" value="Genomic_DNA"/>
</dbReference>
<evidence type="ECO:0000313" key="2">
    <source>
        <dbReference type="EMBL" id="PIO68297.1"/>
    </source>
</evidence>
<proteinExistence type="predicted"/>
<dbReference type="PANTHER" id="PTHR47324">
    <property type="entry name" value="PROTEIN IRG-7-RELATED"/>
    <property type="match status" value="1"/>
</dbReference>
<dbReference type="Pfam" id="PF00059">
    <property type="entry name" value="Lectin_C"/>
    <property type="match status" value="1"/>
</dbReference>
<feature type="domain" description="C-type lectin" evidence="1">
    <location>
        <begin position="62"/>
        <end position="184"/>
    </location>
</feature>
<dbReference type="AlphaFoldDB" id="A0A2G9UDI6"/>
<dbReference type="InterPro" id="IPR001304">
    <property type="entry name" value="C-type_lectin-like"/>
</dbReference>
<gene>
    <name evidence="2" type="ORF">TELCIR_09920</name>
</gene>
<dbReference type="OrthoDB" id="5781816at2759"/>
<dbReference type="Proteomes" id="UP000230423">
    <property type="component" value="Unassembled WGS sequence"/>
</dbReference>
<protein>
    <submittedName>
        <fullName evidence="2">Lectin C-type domain protein</fullName>
    </submittedName>
</protein>